<keyword evidence="2" id="KW-0479">Metal-binding</keyword>
<feature type="region of interest" description="Disordered" evidence="4">
    <location>
        <begin position="1"/>
        <end position="110"/>
    </location>
</feature>
<feature type="region of interest" description="Disordered" evidence="4">
    <location>
        <begin position="738"/>
        <end position="769"/>
    </location>
</feature>
<evidence type="ECO:0000313" key="8">
    <source>
        <dbReference type="Proteomes" id="UP000324800"/>
    </source>
</evidence>
<accession>A0A5J4WM48</accession>
<dbReference type="InterPro" id="IPR052994">
    <property type="entry name" value="Tiny_macrocysts_regulators"/>
</dbReference>
<evidence type="ECO:0000256" key="4">
    <source>
        <dbReference type="SAM" id="MobiDB-lite"/>
    </source>
</evidence>
<dbReference type="Pfam" id="PF25474">
    <property type="entry name" value="TPR_TmcB"/>
    <property type="match status" value="1"/>
</dbReference>
<feature type="transmembrane region" description="Helical" evidence="5">
    <location>
        <begin position="803"/>
        <end position="830"/>
    </location>
</feature>
<keyword evidence="5" id="KW-0812">Transmembrane</keyword>
<keyword evidence="3" id="KW-0408">Iron</keyword>
<evidence type="ECO:0000256" key="5">
    <source>
        <dbReference type="SAM" id="Phobius"/>
    </source>
</evidence>
<dbReference type="GO" id="GO:0046872">
    <property type="term" value="F:metal ion binding"/>
    <property type="evidence" value="ECO:0007669"/>
    <property type="project" value="UniProtKB-KW"/>
</dbReference>
<feature type="transmembrane region" description="Helical" evidence="5">
    <location>
        <begin position="436"/>
        <end position="457"/>
    </location>
</feature>
<organism evidence="7 8">
    <name type="scientific">Streblomastix strix</name>
    <dbReference type="NCBI Taxonomy" id="222440"/>
    <lineage>
        <taxon>Eukaryota</taxon>
        <taxon>Metamonada</taxon>
        <taxon>Preaxostyla</taxon>
        <taxon>Oxymonadida</taxon>
        <taxon>Streblomastigidae</taxon>
        <taxon>Streblomastix</taxon>
    </lineage>
</organism>
<keyword evidence="5" id="KW-1133">Transmembrane helix</keyword>
<feature type="non-terminal residue" evidence="7">
    <location>
        <position position="1"/>
    </location>
</feature>
<comment type="similarity">
    <text evidence="1">Belongs to the hemerythrin family.</text>
</comment>
<dbReference type="PANTHER" id="PTHR31600">
    <property type="entry name" value="TINY MACROCYSTS PROTEIN B-RELATED"/>
    <property type="match status" value="1"/>
</dbReference>
<dbReference type="EMBL" id="SNRW01001710">
    <property type="protein sequence ID" value="KAA6395339.1"/>
    <property type="molecule type" value="Genomic_DNA"/>
</dbReference>
<evidence type="ECO:0000313" key="7">
    <source>
        <dbReference type="EMBL" id="KAA6395339.1"/>
    </source>
</evidence>
<protein>
    <recommendedName>
        <fullName evidence="6">TmcB/TmcC TPR repeats domain-containing protein</fullName>
    </recommendedName>
</protein>
<evidence type="ECO:0000256" key="2">
    <source>
        <dbReference type="ARBA" id="ARBA00022723"/>
    </source>
</evidence>
<evidence type="ECO:0000256" key="3">
    <source>
        <dbReference type="ARBA" id="ARBA00023004"/>
    </source>
</evidence>
<comment type="caution">
    <text evidence="7">The sequence shown here is derived from an EMBL/GenBank/DDBJ whole genome shotgun (WGS) entry which is preliminary data.</text>
</comment>
<feature type="transmembrane region" description="Helical" evidence="5">
    <location>
        <begin position="622"/>
        <end position="643"/>
    </location>
</feature>
<keyword evidence="5" id="KW-0472">Membrane</keyword>
<feature type="region of interest" description="Disordered" evidence="4">
    <location>
        <begin position="370"/>
        <end position="423"/>
    </location>
</feature>
<dbReference type="Proteomes" id="UP000324800">
    <property type="component" value="Unassembled WGS sequence"/>
</dbReference>
<dbReference type="PANTHER" id="PTHR31600:SF2">
    <property type="entry name" value="GAMETE ENRICHED GENE 10 PROTEIN-RELATED"/>
    <property type="match status" value="1"/>
</dbReference>
<feature type="region of interest" description="Disordered" evidence="4">
    <location>
        <begin position="701"/>
        <end position="724"/>
    </location>
</feature>
<reference evidence="7 8" key="1">
    <citation type="submission" date="2019-03" db="EMBL/GenBank/DDBJ databases">
        <title>Single cell metagenomics reveals metabolic interactions within the superorganism composed of flagellate Streblomastix strix and complex community of Bacteroidetes bacteria on its surface.</title>
        <authorList>
            <person name="Treitli S.C."/>
            <person name="Kolisko M."/>
            <person name="Husnik F."/>
            <person name="Keeling P."/>
            <person name="Hampl V."/>
        </authorList>
    </citation>
    <scope>NUCLEOTIDE SEQUENCE [LARGE SCALE GENOMIC DNA]</scope>
    <source>
        <strain evidence="7">ST1C</strain>
    </source>
</reference>
<evidence type="ECO:0000256" key="1">
    <source>
        <dbReference type="ARBA" id="ARBA00010587"/>
    </source>
</evidence>
<dbReference type="Gene3D" id="1.20.120.50">
    <property type="entry name" value="Hemerythrin-like"/>
    <property type="match status" value="1"/>
</dbReference>
<feature type="domain" description="TmcB/TmcC TPR repeats" evidence="6">
    <location>
        <begin position="269"/>
        <end position="370"/>
    </location>
</feature>
<evidence type="ECO:0000259" key="6">
    <source>
        <dbReference type="Pfam" id="PF25474"/>
    </source>
</evidence>
<gene>
    <name evidence="7" type="ORF">EZS28_009129</name>
</gene>
<dbReference type="InterPro" id="IPR057352">
    <property type="entry name" value="TPR_TmcB/C"/>
</dbReference>
<dbReference type="SUPFAM" id="SSF47188">
    <property type="entry name" value="Hemerythrin-like"/>
    <property type="match status" value="1"/>
</dbReference>
<feature type="compositionally biased region" description="Polar residues" evidence="4">
    <location>
        <begin position="49"/>
        <end position="103"/>
    </location>
</feature>
<proteinExistence type="inferred from homology"/>
<name>A0A5J4WM48_9EUKA</name>
<feature type="transmembrane region" description="Helical" evidence="5">
    <location>
        <begin position="1047"/>
        <end position="1065"/>
    </location>
</feature>
<sequence length="1389" mass="156224">QEWAMGPDDSIPILPQKKQQASELSSFFGAQRMMQEKQKQQQQSQLQSNTYNPLIGGQSQQSINPSSNTLRGKQGQSPLIFQGSPSPGLNQQLSPRFNQSSNAPKPPAFLLELQGKGPQIQNQNMRYGQMGLNSQFGMSDQPQQSQPPVTFAKNPPIQLPKYNSLHQLQHSLRFLSVKSLRKRKDCIKLADDLLKIGTKRFNTSSGYHLTVALYHVSFTDSNIKAADALRLTRQCIPNVIERWMVYSMMHDIERKSSTIGGAGANAMGVAFRLKLAKAQRGHELARAYLQQAYLLLSKEVVDYEKVMLFLDKTIENEAEAVEIFDQLMAQHPGSVQILRSYGALLRDIYRDDETALMMFNEANAIEEEMAAGSGANEKEDKRSQMSKGSRGQKKPGVAGQSIKASEHKGKKKRKGRNGANLNLQQQREKENLIPMFMPLIIICMLVSSVALVVDYILSNTTYTNSVNTVGTINQCTDSTNDINLENVTCLPTLELTKFVLEEEGGIIKEKVHNAYSQTKNIDEFQSWEDNDYILQIHINYEKVDGVLTQTDMWESETNGIDLFSCISNMIIDFGSEWWDQTQVDSMNWLGYTRANVPIIASEALKRVCGKYSDNSERAATQAVIIAVLLTAAAMVTPLILNIIQFVHTITKLRNERHEVFLRFCMTEKEEVLLLKRRLDDAMRDEEEEGEDAMNIHTVQESTMHSDTEHEEEQQHEEQQHEEEQANIQEIAVVDIEEGGGEGKDADGDDDAKEGGNPQEEEKQQAQDAAAEIEVQRALQEEEERRNELKAKITKVTSFIPMVFYIRVVLGFSIIVAFPVTFTIVAVVSAISSTSFNHLIFLSGYRTSLLGQACVIGLNIAVPFKTQPFREDFECKYRTNPVWGNVSHMSSHISDQQSLLKGVLQFFAQLNAIILLGSDSKFVSLTGDEFVDGYNCRRSMVPESQVQILQYNSTSCFENRPGDCDLPDRVYGLKGEFKGLEALMAMVSTCAIMIGNFEANDENKVTLQMPEIQIMTTLMLFDLEGGLELFRNAVVESQEVNSKMFNTLLILFFVIGLVAILSGYIICIVPTKVILFNVARGSSKMRDLDPSVDAALRTGMGQASWKDDYTCDCPRFDREHQAILLYLAVVCGSIDHTMNIRDKLEEFRSNFILNEETNKAINEAEQTFMIKHQSSEAAQAAAAAEEEMDEDQKAKKKVHIMQTVLRILIQATFMGFADEDSLMIRYQVPAAHRKQHFSQHAVLIRKLLNQLLVINAVLRGKGPKKSTKQIDRNAKGAVAESNEIGEVPAQYSQGLMKLYAGWLIDHVSHADRELQAILAGKAPQSELEKEVVMGSFAEKMVHHAHAKLRIPHSYTRFLDSDNASIQDKNLFSRVLRVFRLEIALEDLHHQ</sequence>
<dbReference type="InterPro" id="IPR035938">
    <property type="entry name" value="Hemerythrin-like_sf"/>
</dbReference>